<dbReference type="Gene3D" id="3.90.190.10">
    <property type="entry name" value="Protein tyrosine phosphatase superfamily"/>
    <property type="match status" value="1"/>
</dbReference>
<feature type="compositionally biased region" description="Low complexity" evidence="1">
    <location>
        <begin position="314"/>
        <end position="327"/>
    </location>
</feature>
<accession>A0A6B2L976</accession>
<dbReference type="InterPro" id="IPR003595">
    <property type="entry name" value="Tyr_Pase_cat"/>
</dbReference>
<protein>
    <recommendedName>
        <fullName evidence="5">Protein-tyrosine-phosphatase</fullName>
    </recommendedName>
</protein>
<reference evidence="4" key="1">
    <citation type="journal article" date="2020" name="J. Eukaryot. Microbiol.">
        <title>De novo Sequencing, Assembly and Annotation of the Transcriptome for the Free-Living Testate Amoeba Arcella intermedia.</title>
        <authorList>
            <person name="Ribeiro G.M."/>
            <person name="Porfirio-Sousa A.L."/>
            <person name="Maurer-Alcala X.X."/>
            <person name="Katz L.A."/>
            <person name="Lahr D.J.G."/>
        </authorList>
    </citation>
    <scope>NUCLEOTIDE SEQUENCE</scope>
</reference>
<feature type="domain" description="Tyrosine-protein phosphatase" evidence="2">
    <location>
        <begin position="22"/>
        <end position="294"/>
    </location>
</feature>
<dbReference type="CDD" id="cd00047">
    <property type="entry name" value="PTPc"/>
    <property type="match status" value="1"/>
</dbReference>
<name>A0A6B2L976_9EUKA</name>
<proteinExistence type="predicted"/>
<evidence type="ECO:0000313" key="4">
    <source>
        <dbReference type="EMBL" id="NDV33358.1"/>
    </source>
</evidence>
<sequence>MHAHFQNMFQSANPASPNIKFFDVEFNFIEERSKQIQKATPCTEAEQPYNVDKNRWPDVLPPDSTRVRLNPIPGVIGSDYINASFIMSSNGDKQGYVCSQGPMENTIDDFWRLVWDHKIRVFSMLTKEVEKNQVKSARYWPSEKDKPTVYGKIEVTLISENQIEDEFIIREFTVIHQENLDDKRSMIHFQYTGWPDHGIPSNTKHFIDLMDRVDTAIKERGGPIGLHCSAGIGRTGTFCAVHININILREHFKKHNDPPPLNLVNTILLLRKQRPGMVQTKEQFFFCYKSILDVYIKLTQEGKARKQLLLQQQTAPTTTPAPEAAPSTPTPTPAPETSDTSEKLIT</sequence>
<dbReference type="InterPro" id="IPR050348">
    <property type="entry name" value="Protein-Tyr_Phosphatase"/>
</dbReference>
<dbReference type="PROSITE" id="PS50056">
    <property type="entry name" value="TYR_PHOSPHATASE_2"/>
    <property type="match status" value="1"/>
</dbReference>
<feature type="domain" description="Tyrosine specific protein phosphatases" evidence="3">
    <location>
        <begin position="204"/>
        <end position="285"/>
    </location>
</feature>
<evidence type="ECO:0000256" key="1">
    <source>
        <dbReference type="SAM" id="MobiDB-lite"/>
    </source>
</evidence>
<dbReference type="AlphaFoldDB" id="A0A6B2L976"/>
<dbReference type="GO" id="GO:0004725">
    <property type="term" value="F:protein tyrosine phosphatase activity"/>
    <property type="evidence" value="ECO:0007669"/>
    <property type="project" value="InterPro"/>
</dbReference>
<feature type="region of interest" description="Disordered" evidence="1">
    <location>
        <begin position="309"/>
        <end position="346"/>
    </location>
</feature>
<dbReference type="SMART" id="SM00404">
    <property type="entry name" value="PTPc_motif"/>
    <property type="match status" value="1"/>
</dbReference>
<dbReference type="PANTHER" id="PTHR19134">
    <property type="entry name" value="RECEPTOR-TYPE TYROSINE-PROTEIN PHOSPHATASE"/>
    <property type="match status" value="1"/>
</dbReference>
<evidence type="ECO:0000259" key="2">
    <source>
        <dbReference type="PROSITE" id="PS50055"/>
    </source>
</evidence>
<evidence type="ECO:0008006" key="5">
    <source>
        <dbReference type="Google" id="ProtNLM"/>
    </source>
</evidence>
<dbReference type="PROSITE" id="PS00383">
    <property type="entry name" value="TYR_PHOSPHATASE_1"/>
    <property type="match status" value="1"/>
</dbReference>
<dbReference type="InterPro" id="IPR000387">
    <property type="entry name" value="Tyr_Pase_dom"/>
</dbReference>
<dbReference type="PRINTS" id="PR00700">
    <property type="entry name" value="PRTYPHPHTASE"/>
</dbReference>
<dbReference type="Pfam" id="PF00102">
    <property type="entry name" value="Y_phosphatase"/>
    <property type="match status" value="1"/>
</dbReference>
<dbReference type="PROSITE" id="PS50055">
    <property type="entry name" value="TYR_PHOSPHATASE_PTP"/>
    <property type="match status" value="1"/>
</dbReference>
<dbReference type="SMART" id="SM00194">
    <property type="entry name" value="PTPc"/>
    <property type="match status" value="1"/>
</dbReference>
<evidence type="ECO:0000259" key="3">
    <source>
        <dbReference type="PROSITE" id="PS50056"/>
    </source>
</evidence>
<dbReference type="InterPro" id="IPR000242">
    <property type="entry name" value="PTP_cat"/>
</dbReference>
<dbReference type="InterPro" id="IPR029021">
    <property type="entry name" value="Prot-tyrosine_phosphatase-like"/>
</dbReference>
<organism evidence="4">
    <name type="scientific">Arcella intermedia</name>
    <dbReference type="NCBI Taxonomy" id="1963864"/>
    <lineage>
        <taxon>Eukaryota</taxon>
        <taxon>Amoebozoa</taxon>
        <taxon>Tubulinea</taxon>
        <taxon>Elardia</taxon>
        <taxon>Arcellinida</taxon>
        <taxon>Sphaerothecina</taxon>
        <taxon>Arcellidae</taxon>
        <taxon>Arcella</taxon>
    </lineage>
</organism>
<dbReference type="EMBL" id="GIBP01004389">
    <property type="protein sequence ID" value="NDV33358.1"/>
    <property type="molecule type" value="Transcribed_RNA"/>
</dbReference>
<dbReference type="PANTHER" id="PTHR19134:SF449">
    <property type="entry name" value="TYROSINE-PROTEIN PHOSPHATASE 1"/>
    <property type="match status" value="1"/>
</dbReference>
<dbReference type="InterPro" id="IPR016130">
    <property type="entry name" value="Tyr_Pase_AS"/>
</dbReference>
<dbReference type="SUPFAM" id="SSF52799">
    <property type="entry name" value="(Phosphotyrosine protein) phosphatases II"/>
    <property type="match status" value="1"/>
</dbReference>